<proteinExistence type="predicted"/>
<dbReference type="RefSeq" id="WP_280628521.1">
    <property type="nucleotide sequence ID" value="NZ_CP123498.1"/>
</dbReference>
<organism evidence="1 2">
    <name type="scientific">Arsenophonus nasoniae</name>
    <name type="common">son-killer infecting Nasonia vitripennis</name>
    <dbReference type="NCBI Taxonomy" id="638"/>
    <lineage>
        <taxon>Bacteria</taxon>
        <taxon>Pseudomonadati</taxon>
        <taxon>Pseudomonadota</taxon>
        <taxon>Gammaproteobacteria</taxon>
        <taxon>Enterobacterales</taxon>
        <taxon>Morganellaceae</taxon>
        <taxon>Arsenophonus</taxon>
    </lineage>
</organism>
<dbReference type="Proteomes" id="UP001177597">
    <property type="component" value="Chromosome"/>
</dbReference>
<dbReference type="AlphaFoldDB" id="A0AA95GBU4"/>
<gene>
    <name evidence="1" type="ORF">QE207_10270</name>
</gene>
<evidence type="ECO:0000313" key="1">
    <source>
        <dbReference type="EMBL" id="WGL94138.1"/>
    </source>
</evidence>
<evidence type="ECO:0000313" key="2">
    <source>
        <dbReference type="Proteomes" id="UP001177597"/>
    </source>
</evidence>
<accession>A0AA95GBU4</accession>
<reference evidence="1" key="1">
    <citation type="submission" date="2023-04" db="EMBL/GenBank/DDBJ databases">
        <title>Genome dynamics across the evolutionary transition to endosymbiosis.</title>
        <authorList>
            <person name="Siozios S."/>
            <person name="Nadal-Jimenez P."/>
            <person name="Azagi T."/>
            <person name="Sprong H."/>
            <person name="Frost C.L."/>
            <person name="Parratt S.R."/>
            <person name="Taylor G."/>
            <person name="Brettell L."/>
            <person name="Lew K.C."/>
            <person name="Croft L."/>
            <person name="King K.C."/>
            <person name="Brockhurst M.A."/>
            <person name="Hypsa V."/>
            <person name="Novakova E."/>
            <person name="Darby A.C."/>
            <person name="Hurst G.D.D."/>
        </authorList>
    </citation>
    <scope>NUCLEOTIDE SEQUENCE</scope>
    <source>
        <strain evidence="1">AIh</strain>
    </source>
</reference>
<protein>
    <submittedName>
        <fullName evidence="1">Uncharacterized protein</fullName>
    </submittedName>
</protein>
<name>A0AA95GBU4_9GAMM</name>
<dbReference type="EMBL" id="CP123498">
    <property type="protein sequence ID" value="WGL94138.1"/>
    <property type="molecule type" value="Genomic_DNA"/>
</dbReference>
<sequence>MDQFSVIVDTYHAVKNRVTEFHAGNDISLLSYNDSIYEATKINTQRNATLTSSHGRVLFKAVQNQTLNQTISNSKDIFITRRDKGSYSAVWQLPTIQYGGELKVNAAQGIEQMLTVKKDKR</sequence>